<sequence>MEHAEVESGGGIEMPLKRYVSSGNLQAYRRLSDLIGFRRPLKFGLYRLRPFLERPGLAQPMAYRLAYERPGPLGTLYLNVCLSTPPPTKYCDSGGEGNVTSPSSPLQDGTCSPRPLLLCSHPAGFKDIRLSRSHPKDGLHS</sequence>
<dbReference type="OrthoDB" id="5475664at2759"/>
<dbReference type="Proteomes" id="UP000244722">
    <property type="component" value="Unassembled WGS sequence"/>
</dbReference>
<protein>
    <submittedName>
        <fullName evidence="1">Uncharacterized protein</fullName>
    </submittedName>
</protein>
<accession>A0A2T6ZBI2</accession>
<comment type="caution">
    <text evidence="1">The sequence shown here is derived from an EMBL/GenBank/DDBJ whole genome shotgun (WGS) entry which is preliminary data.</text>
</comment>
<evidence type="ECO:0000313" key="2">
    <source>
        <dbReference type="Proteomes" id="UP000244722"/>
    </source>
</evidence>
<organism evidence="1 2">
    <name type="scientific">Tuber borchii</name>
    <name type="common">White truffle</name>
    <dbReference type="NCBI Taxonomy" id="42251"/>
    <lineage>
        <taxon>Eukaryota</taxon>
        <taxon>Fungi</taxon>
        <taxon>Dikarya</taxon>
        <taxon>Ascomycota</taxon>
        <taxon>Pezizomycotina</taxon>
        <taxon>Pezizomycetes</taxon>
        <taxon>Pezizales</taxon>
        <taxon>Tuberaceae</taxon>
        <taxon>Tuber</taxon>
    </lineage>
</organism>
<name>A0A2T6ZBI2_TUBBO</name>
<proteinExistence type="predicted"/>
<evidence type="ECO:0000313" key="1">
    <source>
        <dbReference type="EMBL" id="PUU72829.1"/>
    </source>
</evidence>
<dbReference type="EMBL" id="NESQ01000458">
    <property type="protein sequence ID" value="PUU72829.1"/>
    <property type="molecule type" value="Genomic_DNA"/>
</dbReference>
<dbReference type="AlphaFoldDB" id="A0A2T6ZBI2"/>
<reference evidence="1 2" key="1">
    <citation type="submission" date="2017-04" db="EMBL/GenBank/DDBJ databases">
        <title>Draft genome sequence of Tuber borchii Vittad., a whitish edible truffle.</title>
        <authorList>
            <consortium name="DOE Joint Genome Institute"/>
            <person name="Murat C."/>
            <person name="Kuo A."/>
            <person name="Barry K.W."/>
            <person name="Clum A."/>
            <person name="Dockter R.B."/>
            <person name="Fauchery L."/>
            <person name="Iotti M."/>
            <person name="Kohler A."/>
            <person name="Labutti K."/>
            <person name="Lindquist E.A."/>
            <person name="Lipzen A."/>
            <person name="Ohm R.A."/>
            <person name="Wang M."/>
            <person name="Grigoriev I.V."/>
            <person name="Zambonelli A."/>
            <person name="Martin F.M."/>
        </authorList>
    </citation>
    <scope>NUCLEOTIDE SEQUENCE [LARGE SCALE GENOMIC DNA]</scope>
    <source>
        <strain evidence="1 2">Tbo3840</strain>
    </source>
</reference>
<gene>
    <name evidence="1" type="ORF">B9Z19DRAFT_1069470</name>
</gene>
<keyword evidence="2" id="KW-1185">Reference proteome</keyword>